<protein>
    <recommendedName>
        <fullName evidence="6">28s ribosomal protein s36 mitochondrial</fullName>
    </recommendedName>
</protein>
<dbReference type="Pfam" id="PF10937">
    <property type="entry name" value="Kgd4-YMR31"/>
    <property type="match status" value="1"/>
</dbReference>
<keyword evidence="2" id="KW-0496">Mitochondrion</keyword>
<dbReference type="EMBL" id="GANO01003314">
    <property type="protein sequence ID" value="JAB56557.1"/>
    <property type="molecule type" value="mRNA"/>
</dbReference>
<comment type="similarity">
    <text evidence="3">Belongs to the alpha-ketoglutarate dehydrogenase component 4 family.</text>
</comment>
<proteinExistence type="evidence at transcript level"/>
<evidence type="ECO:0008006" key="6">
    <source>
        <dbReference type="Google" id="ProtNLM"/>
    </source>
</evidence>
<feature type="region of interest" description="Disordered" evidence="4">
    <location>
        <begin position="24"/>
        <end position="45"/>
    </location>
</feature>
<evidence type="ECO:0000256" key="3">
    <source>
        <dbReference type="ARBA" id="ARBA00043970"/>
    </source>
</evidence>
<evidence type="ECO:0000256" key="4">
    <source>
        <dbReference type="SAM" id="MobiDB-lite"/>
    </source>
</evidence>
<feature type="compositionally biased region" description="Low complexity" evidence="4">
    <location>
        <begin position="28"/>
        <end position="45"/>
    </location>
</feature>
<evidence type="ECO:0000256" key="1">
    <source>
        <dbReference type="ARBA" id="ARBA00004173"/>
    </source>
</evidence>
<sequence>MVLLKQTLNVAKRIPLIKFRKGGNLTTGASSSHLTAAAGSSSGAKAVSGPAIEEWQLPQRYRRRPIDEAECEFINRGGPA</sequence>
<evidence type="ECO:0000313" key="5">
    <source>
        <dbReference type="EMBL" id="JAB56557.1"/>
    </source>
</evidence>
<reference evidence="5" key="1">
    <citation type="journal article" date="2014" name="Insect Biochem. Mol. Biol.">
        <title>An insight into the sialome of the frog biting fly, Corethrella appendiculata.</title>
        <authorList>
            <person name="Ribeiro J.M.C."/>
            <person name="Chagas A.C."/>
            <person name="Pham V.M."/>
            <person name="Lounibos L.P."/>
            <person name="Calvo E."/>
        </authorList>
    </citation>
    <scope>NUCLEOTIDE SEQUENCE</scope>
    <source>
        <tissue evidence="5">Salivary glands</tissue>
    </source>
</reference>
<evidence type="ECO:0000256" key="2">
    <source>
        <dbReference type="ARBA" id="ARBA00023128"/>
    </source>
</evidence>
<dbReference type="GO" id="GO:0006103">
    <property type="term" value="P:2-oxoglutarate metabolic process"/>
    <property type="evidence" value="ECO:0007669"/>
    <property type="project" value="InterPro"/>
</dbReference>
<name>U5ESB8_9DIPT</name>
<organism evidence="5">
    <name type="scientific">Corethrella appendiculata</name>
    <dbReference type="NCBI Taxonomy" id="1370023"/>
    <lineage>
        <taxon>Eukaryota</taxon>
        <taxon>Metazoa</taxon>
        <taxon>Ecdysozoa</taxon>
        <taxon>Arthropoda</taxon>
        <taxon>Hexapoda</taxon>
        <taxon>Insecta</taxon>
        <taxon>Pterygota</taxon>
        <taxon>Neoptera</taxon>
        <taxon>Endopterygota</taxon>
        <taxon>Diptera</taxon>
        <taxon>Nematocera</taxon>
        <taxon>Culicoidea</taxon>
        <taxon>Chaoboridae</taxon>
        <taxon>Corethrella</taxon>
    </lineage>
</organism>
<dbReference type="AlphaFoldDB" id="U5ESB8"/>
<dbReference type="InterPro" id="IPR020373">
    <property type="entry name" value="Kgd4/YMR-31"/>
</dbReference>
<dbReference type="GO" id="GO:0005739">
    <property type="term" value="C:mitochondrion"/>
    <property type="evidence" value="ECO:0007669"/>
    <property type="project" value="UniProtKB-SubCell"/>
</dbReference>
<comment type="subcellular location">
    <subcellularLocation>
        <location evidence="1">Mitochondrion</location>
    </subcellularLocation>
</comment>
<accession>U5ESB8</accession>